<dbReference type="AlphaFoldDB" id="A0A9D1R7Z8"/>
<dbReference type="InterPro" id="IPR036388">
    <property type="entry name" value="WH-like_DNA-bd_sf"/>
</dbReference>
<sequence length="303" mass="33506">MLYLSSLEEAKNVIAALNAPMRVEILKLLYNTPGQSMDQLAKALGLTNSAVSLHVAKLAQAGLVRIDAAPGRRGSAKLVSPCFDRLVIDMAQSRREELYYQDDIRVGCFTSFGIAPTCGLATCQGIIGALDDVRAFTFPEHFEAEILWFASGYVEYLLPNHLQPGQKLERLEISFEISSECPGFNEDYPSDIHFSINGIPLGVWISPGDYGARRGYVSPSWWPSSLNQYGLLKNLIISREGTFMDGGQKLSGVTTEDLHIDYNSLITLRIEVPRDTLNCGGCTLFGEQFGDYNQAIRVKAFYT</sequence>
<dbReference type="InterPro" id="IPR001845">
    <property type="entry name" value="HTH_ArsR_DNA-bd_dom"/>
</dbReference>
<evidence type="ECO:0000313" key="2">
    <source>
        <dbReference type="EMBL" id="HIW81772.1"/>
    </source>
</evidence>
<gene>
    <name evidence="2" type="ORF">H9742_09705</name>
</gene>
<evidence type="ECO:0000259" key="1">
    <source>
        <dbReference type="SMART" id="SM00418"/>
    </source>
</evidence>
<dbReference type="Gene3D" id="1.10.10.10">
    <property type="entry name" value="Winged helix-like DNA-binding domain superfamily/Winged helix DNA-binding domain"/>
    <property type="match status" value="1"/>
</dbReference>
<evidence type="ECO:0000313" key="3">
    <source>
        <dbReference type="Proteomes" id="UP000824265"/>
    </source>
</evidence>
<comment type="caution">
    <text evidence="2">The sequence shown here is derived from an EMBL/GenBank/DDBJ whole genome shotgun (WGS) entry which is preliminary data.</text>
</comment>
<accession>A0A9D1R7Z8</accession>
<proteinExistence type="predicted"/>
<dbReference type="SUPFAM" id="SSF46785">
    <property type="entry name" value="Winged helix' DNA-binding domain"/>
    <property type="match status" value="1"/>
</dbReference>
<dbReference type="SMART" id="SM00418">
    <property type="entry name" value="HTH_ARSR"/>
    <property type="match status" value="1"/>
</dbReference>
<reference evidence="2" key="1">
    <citation type="journal article" date="2021" name="PeerJ">
        <title>Extensive microbial diversity within the chicken gut microbiome revealed by metagenomics and culture.</title>
        <authorList>
            <person name="Gilroy R."/>
            <person name="Ravi A."/>
            <person name="Getino M."/>
            <person name="Pursley I."/>
            <person name="Horton D.L."/>
            <person name="Alikhan N.F."/>
            <person name="Baker D."/>
            <person name="Gharbi K."/>
            <person name="Hall N."/>
            <person name="Watson M."/>
            <person name="Adriaenssens E.M."/>
            <person name="Foster-Nyarko E."/>
            <person name="Jarju S."/>
            <person name="Secka A."/>
            <person name="Antonio M."/>
            <person name="Oren A."/>
            <person name="Chaudhuri R.R."/>
            <person name="La Ragione R."/>
            <person name="Hildebrand F."/>
            <person name="Pallen M.J."/>
        </authorList>
    </citation>
    <scope>NUCLEOTIDE SEQUENCE</scope>
    <source>
        <strain evidence="2">CHK195-6426</strain>
    </source>
</reference>
<dbReference type="Pfam" id="PF13412">
    <property type="entry name" value="HTH_24"/>
    <property type="match status" value="1"/>
</dbReference>
<organism evidence="2 3">
    <name type="scientific">Candidatus Acetatifactor stercoripullorum</name>
    <dbReference type="NCBI Taxonomy" id="2838414"/>
    <lineage>
        <taxon>Bacteria</taxon>
        <taxon>Bacillati</taxon>
        <taxon>Bacillota</taxon>
        <taxon>Clostridia</taxon>
        <taxon>Lachnospirales</taxon>
        <taxon>Lachnospiraceae</taxon>
        <taxon>Acetatifactor</taxon>
    </lineage>
</organism>
<dbReference type="InterPro" id="IPR011991">
    <property type="entry name" value="ArsR-like_HTH"/>
</dbReference>
<dbReference type="InterPro" id="IPR036390">
    <property type="entry name" value="WH_DNA-bd_sf"/>
</dbReference>
<dbReference type="CDD" id="cd00090">
    <property type="entry name" value="HTH_ARSR"/>
    <property type="match status" value="1"/>
</dbReference>
<protein>
    <submittedName>
        <fullName evidence="2">Helix-turn-helix domain-containing protein</fullName>
    </submittedName>
</protein>
<dbReference type="Proteomes" id="UP000824265">
    <property type="component" value="Unassembled WGS sequence"/>
</dbReference>
<dbReference type="EMBL" id="DXGH01000051">
    <property type="protein sequence ID" value="HIW81772.1"/>
    <property type="molecule type" value="Genomic_DNA"/>
</dbReference>
<name>A0A9D1R7Z8_9FIRM</name>
<reference evidence="2" key="2">
    <citation type="submission" date="2021-04" db="EMBL/GenBank/DDBJ databases">
        <authorList>
            <person name="Gilroy R."/>
        </authorList>
    </citation>
    <scope>NUCLEOTIDE SEQUENCE</scope>
    <source>
        <strain evidence="2">CHK195-6426</strain>
    </source>
</reference>
<feature type="domain" description="HTH arsR-type" evidence="1">
    <location>
        <begin position="12"/>
        <end position="92"/>
    </location>
</feature>
<dbReference type="GO" id="GO:0003700">
    <property type="term" value="F:DNA-binding transcription factor activity"/>
    <property type="evidence" value="ECO:0007669"/>
    <property type="project" value="InterPro"/>
</dbReference>